<dbReference type="EMBL" id="VSSQ01114139">
    <property type="protein sequence ID" value="MPN50194.1"/>
    <property type="molecule type" value="Genomic_DNA"/>
</dbReference>
<proteinExistence type="predicted"/>
<dbReference type="AlphaFoldDB" id="A0A645IPC3"/>
<reference evidence="1" key="1">
    <citation type="submission" date="2019-08" db="EMBL/GenBank/DDBJ databases">
        <authorList>
            <person name="Kucharzyk K."/>
            <person name="Murdoch R.W."/>
            <person name="Higgins S."/>
            <person name="Loffler F."/>
        </authorList>
    </citation>
    <scope>NUCLEOTIDE SEQUENCE</scope>
</reference>
<name>A0A645IPC3_9ZZZZ</name>
<sequence length="126" mass="13930">MLKKAKLPLLPFFVPQTVHLIKLQAAVSQAVENLLLIIRELIRYDITVFDQLFDDFADGAPGHKQLFRNGGDIWIIKPADAVDTIKAGVIDIRQIHAGVQHTEGIGIVGIPKQLLQKLGVFICVLV</sequence>
<accession>A0A645IPC3</accession>
<protein>
    <submittedName>
        <fullName evidence="1">Uncharacterized protein</fullName>
    </submittedName>
</protein>
<gene>
    <name evidence="1" type="ORF">SDC9_197820</name>
</gene>
<organism evidence="1">
    <name type="scientific">bioreactor metagenome</name>
    <dbReference type="NCBI Taxonomy" id="1076179"/>
    <lineage>
        <taxon>unclassified sequences</taxon>
        <taxon>metagenomes</taxon>
        <taxon>ecological metagenomes</taxon>
    </lineage>
</organism>
<evidence type="ECO:0000313" key="1">
    <source>
        <dbReference type="EMBL" id="MPN50194.1"/>
    </source>
</evidence>
<comment type="caution">
    <text evidence="1">The sequence shown here is derived from an EMBL/GenBank/DDBJ whole genome shotgun (WGS) entry which is preliminary data.</text>
</comment>